<reference evidence="4 5" key="1">
    <citation type="submission" date="2018-03" db="EMBL/GenBank/DDBJ databases">
        <title>Bioinformatic expansion and discovery of thiopeptide antibiotics.</title>
        <authorList>
            <person name="Schwalen C.J."/>
            <person name="Hudson G.A."/>
            <person name="Mitchell D.A."/>
        </authorList>
    </citation>
    <scope>NUCLEOTIDE SEQUENCE [LARGE SCALE GENOMIC DNA]</scope>
    <source>
        <strain evidence="4 5">ATCC 21389</strain>
    </source>
</reference>
<feature type="chain" id="PRO_5015841816" description="Peptidase S1 domain-containing protein" evidence="2">
    <location>
        <begin position="39"/>
        <end position="665"/>
    </location>
</feature>
<evidence type="ECO:0000259" key="3">
    <source>
        <dbReference type="PROSITE" id="PS50240"/>
    </source>
</evidence>
<evidence type="ECO:0000313" key="5">
    <source>
        <dbReference type="Proteomes" id="UP000248039"/>
    </source>
</evidence>
<evidence type="ECO:0000256" key="2">
    <source>
        <dbReference type="SAM" id="SignalP"/>
    </source>
</evidence>
<dbReference type="Proteomes" id="UP000248039">
    <property type="component" value="Unassembled WGS sequence"/>
</dbReference>
<protein>
    <recommendedName>
        <fullName evidence="3">Peptidase S1 domain-containing protein</fullName>
    </recommendedName>
</protein>
<organism evidence="4 5">
    <name type="scientific">Streptomyces tateyamensis</name>
    <dbReference type="NCBI Taxonomy" id="565073"/>
    <lineage>
        <taxon>Bacteria</taxon>
        <taxon>Bacillati</taxon>
        <taxon>Actinomycetota</taxon>
        <taxon>Actinomycetes</taxon>
        <taxon>Kitasatosporales</taxon>
        <taxon>Streptomycetaceae</taxon>
        <taxon>Streptomyces</taxon>
    </lineage>
</organism>
<dbReference type="InterPro" id="IPR043504">
    <property type="entry name" value="Peptidase_S1_PA_chymotrypsin"/>
</dbReference>
<name>A0A2V4N279_9ACTN</name>
<dbReference type="InterPro" id="IPR001314">
    <property type="entry name" value="Peptidase_S1A"/>
</dbReference>
<dbReference type="GO" id="GO:0004252">
    <property type="term" value="F:serine-type endopeptidase activity"/>
    <property type="evidence" value="ECO:0007669"/>
    <property type="project" value="InterPro"/>
</dbReference>
<dbReference type="OrthoDB" id="9815928at2"/>
<keyword evidence="1 2" id="KW-0732">Signal</keyword>
<keyword evidence="5" id="KW-1185">Reference proteome</keyword>
<sequence>MSRIRGIVLRLSQRLIGPLAAALAVPALATFTSSPATAAVPTAPSAVEDFSYPGAAQILASQNITLKSGDGHIVLADCASGAGLVELYTRSVNPSEVCFRITGKTGYLALEIPDVYNIKADDHTLKATLNANGTSSTVDLAKNAWTPVGEGVTGNPKDKATLLELVATDGPDGPAATYPNPAVGTVTVGPAGHPGARNCTATLVAPQWLLSAASCFATNVDDLTTVPSGLPPAQTTASIGGQNFDVSALVPRTDRDLIMVRLVEPAVGITPIPVAATAPTAGEDLQLVGAGRTKTDWVPNATHSATFTAGTVAATGFDVAPKTPATATVCKGDAGGPALRAKNGGFEIAAVTSRAWQGGCLTESETRLGAGEVRVDDLAGWVATVRDHRSATANEVGGSGRLRFADFDGDGKPDYITIEDNGQVNVWLNKGGDGHGGWQLLPKVAQGVTSDRSRVRFADFDGDGRADYWVINQDNSVSVWLNRGGDGAGGWQPLGKVATGTTNNPDQVRLADFDGDGKADYVTIADSGAVNVWLNKGGDSVAGGAGWQPLGQKAVGVVSDRSRVRFADFNGDGKADYWVINPNGSNSVWLNQGGDGGGGWNGIGTVASGIITNQNNVYLTDFDGDGKADYLYNPGDGSTWAYLNKGGDVSGPNGWSSLGKVASGA</sequence>
<dbReference type="Gene3D" id="2.40.10.10">
    <property type="entry name" value="Trypsin-like serine proteases"/>
    <property type="match status" value="1"/>
</dbReference>
<dbReference type="PANTHER" id="PTHR46580">
    <property type="entry name" value="SENSOR KINASE-RELATED"/>
    <property type="match status" value="1"/>
</dbReference>
<evidence type="ECO:0000313" key="4">
    <source>
        <dbReference type="EMBL" id="PYC70199.1"/>
    </source>
</evidence>
<dbReference type="GO" id="GO:0006508">
    <property type="term" value="P:proteolysis"/>
    <property type="evidence" value="ECO:0007669"/>
    <property type="project" value="InterPro"/>
</dbReference>
<gene>
    <name evidence="4" type="ORF">C7C46_27380</name>
</gene>
<dbReference type="AlphaFoldDB" id="A0A2V4N279"/>
<dbReference type="PROSITE" id="PS50240">
    <property type="entry name" value="TRYPSIN_DOM"/>
    <property type="match status" value="1"/>
</dbReference>
<dbReference type="EMBL" id="PYBW01000120">
    <property type="protein sequence ID" value="PYC70199.1"/>
    <property type="molecule type" value="Genomic_DNA"/>
</dbReference>
<proteinExistence type="predicted"/>
<dbReference type="SUPFAM" id="SSF69318">
    <property type="entry name" value="Integrin alpha N-terminal domain"/>
    <property type="match status" value="1"/>
</dbReference>
<dbReference type="InterPro" id="IPR001254">
    <property type="entry name" value="Trypsin_dom"/>
</dbReference>
<dbReference type="SUPFAM" id="SSF50494">
    <property type="entry name" value="Trypsin-like serine proteases"/>
    <property type="match status" value="1"/>
</dbReference>
<evidence type="ECO:0000256" key="1">
    <source>
        <dbReference type="ARBA" id="ARBA00022729"/>
    </source>
</evidence>
<dbReference type="InterPro" id="IPR028994">
    <property type="entry name" value="Integrin_alpha_N"/>
</dbReference>
<dbReference type="PRINTS" id="PR00722">
    <property type="entry name" value="CHYMOTRYPSIN"/>
</dbReference>
<dbReference type="Pfam" id="PF00089">
    <property type="entry name" value="Trypsin"/>
    <property type="match status" value="1"/>
</dbReference>
<dbReference type="InterPro" id="IPR013517">
    <property type="entry name" value="FG-GAP"/>
</dbReference>
<accession>A0A2V4N279</accession>
<dbReference type="InterPro" id="IPR009003">
    <property type="entry name" value="Peptidase_S1_PA"/>
</dbReference>
<dbReference type="PANTHER" id="PTHR46580:SF4">
    <property type="entry name" value="ATP_GTP-BINDING PROTEIN"/>
    <property type="match status" value="1"/>
</dbReference>
<dbReference type="Pfam" id="PF13517">
    <property type="entry name" value="FG-GAP_3"/>
    <property type="match status" value="2"/>
</dbReference>
<feature type="signal peptide" evidence="2">
    <location>
        <begin position="1"/>
        <end position="38"/>
    </location>
</feature>
<feature type="domain" description="Peptidase S1" evidence="3">
    <location>
        <begin position="167"/>
        <end position="387"/>
    </location>
</feature>
<comment type="caution">
    <text evidence="4">The sequence shown here is derived from an EMBL/GenBank/DDBJ whole genome shotgun (WGS) entry which is preliminary data.</text>
</comment>